<keyword evidence="4" id="KW-1185">Reference proteome</keyword>
<dbReference type="InterPro" id="IPR002035">
    <property type="entry name" value="VWF_A"/>
</dbReference>
<evidence type="ECO:0000313" key="4">
    <source>
        <dbReference type="Proteomes" id="UP001253595"/>
    </source>
</evidence>
<organism evidence="3 4">
    <name type="scientific">Cellvibrio fibrivorans</name>
    <dbReference type="NCBI Taxonomy" id="126350"/>
    <lineage>
        <taxon>Bacteria</taxon>
        <taxon>Pseudomonadati</taxon>
        <taxon>Pseudomonadota</taxon>
        <taxon>Gammaproteobacteria</taxon>
        <taxon>Cellvibrionales</taxon>
        <taxon>Cellvibrionaceae</taxon>
        <taxon>Cellvibrio</taxon>
    </lineage>
</organism>
<dbReference type="InterPro" id="IPR036465">
    <property type="entry name" value="vWFA_dom_sf"/>
</dbReference>
<dbReference type="SUPFAM" id="SSF53300">
    <property type="entry name" value="vWA-like"/>
    <property type="match status" value="1"/>
</dbReference>
<keyword evidence="1" id="KW-0812">Transmembrane</keyword>
<dbReference type="PANTHER" id="PTHR22550:SF18">
    <property type="entry name" value="VWFA DOMAIN-CONTAINING PROTEIN"/>
    <property type="match status" value="1"/>
</dbReference>
<keyword evidence="1" id="KW-1133">Transmembrane helix</keyword>
<dbReference type="PANTHER" id="PTHR22550">
    <property type="entry name" value="SPORE GERMINATION PROTEIN"/>
    <property type="match status" value="1"/>
</dbReference>
<dbReference type="CDD" id="cd01467">
    <property type="entry name" value="vWA_BatA_type"/>
    <property type="match status" value="1"/>
</dbReference>
<dbReference type="Gene3D" id="3.40.50.410">
    <property type="entry name" value="von Willebrand factor, type A domain"/>
    <property type="match status" value="1"/>
</dbReference>
<feature type="transmembrane region" description="Helical" evidence="1">
    <location>
        <begin position="303"/>
        <end position="324"/>
    </location>
</feature>
<dbReference type="InterPro" id="IPR050768">
    <property type="entry name" value="UPF0353/GerABKA_families"/>
</dbReference>
<proteinExistence type="predicted"/>
<evidence type="ECO:0000256" key="1">
    <source>
        <dbReference type="SAM" id="Phobius"/>
    </source>
</evidence>
<dbReference type="RefSeq" id="WP_310069677.1">
    <property type="nucleotide sequence ID" value="NZ_JAVDVX010000002.1"/>
</dbReference>
<dbReference type="Proteomes" id="UP001253595">
    <property type="component" value="Unassembled WGS sequence"/>
</dbReference>
<name>A0ABU1UV68_9GAMM</name>
<protein>
    <submittedName>
        <fullName evidence="3">Ca-activated chloride channel family protein</fullName>
    </submittedName>
</protein>
<accession>A0ABU1UV68</accession>
<dbReference type="EMBL" id="JAVDVX010000002">
    <property type="protein sequence ID" value="MDR7089071.1"/>
    <property type="molecule type" value="Genomic_DNA"/>
</dbReference>
<keyword evidence="1" id="KW-0472">Membrane</keyword>
<evidence type="ECO:0000259" key="2">
    <source>
        <dbReference type="PROSITE" id="PS50234"/>
    </source>
</evidence>
<feature type="domain" description="VWFA" evidence="2">
    <location>
        <begin position="90"/>
        <end position="284"/>
    </location>
</feature>
<dbReference type="Pfam" id="PF00092">
    <property type="entry name" value="VWA"/>
    <property type="match status" value="1"/>
</dbReference>
<dbReference type="SMART" id="SM00327">
    <property type="entry name" value="VWA"/>
    <property type="match status" value="1"/>
</dbReference>
<sequence>MFEMQWPWLLWLAPLPLLMGFITPKKRIEAALRVPFYQHASQLEHQNRLGVGKRPAKLLSLWLMWLFCLLAATNPQWVGEPTSMPSSGRDLLMAVDISGSMEQTDMVANGRKITRLMAVKKVIGDFVTRRTTDRLGLILFGAQAYLQAPLTYDRNTVNQLLQEAQIGFAGRETAIGDAIGLAVKRLRDRPDASRVLVVLTDGANTAGVLAPDKATELAQKAGIKIYTIAFGAESMEVPGIFGSRTVNPSADLDEGTMMAIAEKTGGKYFRARDLEELDSIHRELDRLEPIEMETETFRPVQTLFYWPLAFAFFLSLIFALSHIWQGRATPLAKNTVEAK</sequence>
<evidence type="ECO:0000313" key="3">
    <source>
        <dbReference type="EMBL" id="MDR7089071.1"/>
    </source>
</evidence>
<gene>
    <name evidence="3" type="ORF">J2X05_001077</name>
</gene>
<reference evidence="3 4" key="1">
    <citation type="submission" date="2023-07" db="EMBL/GenBank/DDBJ databases">
        <title>Sorghum-associated microbial communities from plants grown in Nebraska, USA.</title>
        <authorList>
            <person name="Schachtman D."/>
        </authorList>
    </citation>
    <scope>NUCLEOTIDE SEQUENCE [LARGE SCALE GENOMIC DNA]</scope>
    <source>
        <strain evidence="3 4">BE190</strain>
    </source>
</reference>
<dbReference type="InterPro" id="IPR033881">
    <property type="entry name" value="vWA_BatA_type"/>
</dbReference>
<dbReference type="PROSITE" id="PS50234">
    <property type="entry name" value="VWFA"/>
    <property type="match status" value="1"/>
</dbReference>
<comment type="caution">
    <text evidence="3">The sequence shown here is derived from an EMBL/GenBank/DDBJ whole genome shotgun (WGS) entry which is preliminary data.</text>
</comment>